<keyword evidence="4" id="KW-1185">Reference proteome</keyword>
<dbReference type="EMBL" id="FRAJ01000025">
    <property type="protein sequence ID" value="SHK54685.1"/>
    <property type="molecule type" value="Genomic_DNA"/>
</dbReference>
<name>A0A1M6TCG1_9FIRM</name>
<keyword evidence="1" id="KW-0689">Ribosomal protein</keyword>
<dbReference type="GO" id="GO:0005840">
    <property type="term" value="C:ribosome"/>
    <property type="evidence" value="ECO:0007669"/>
    <property type="project" value="UniProtKB-KW"/>
</dbReference>
<sequence length="96" mass="11359">MQSTREVTIGQIVKSKAGRDKDRIFIVVDIIDDLYVLIADGDLRKIEKPKKKKIKHLSKYNLVSKEVQERYNEKKRITNLILRREIEKFGLSYPQE</sequence>
<protein>
    <recommendedName>
        <fullName evidence="5">Ribosomal protein L14E/L6E/L27E</fullName>
    </recommendedName>
</protein>
<accession>A0A1M6TCG1</accession>
<dbReference type="CDD" id="cd06088">
    <property type="entry name" value="KOW_RPL14"/>
    <property type="match status" value="1"/>
</dbReference>
<dbReference type="GO" id="GO:1990904">
    <property type="term" value="C:ribonucleoprotein complex"/>
    <property type="evidence" value="ECO:0007669"/>
    <property type="project" value="UniProtKB-KW"/>
</dbReference>
<dbReference type="InterPro" id="IPR014722">
    <property type="entry name" value="Rib_uL2_dom2"/>
</dbReference>
<evidence type="ECO:0000256" key="2">
    <source>
        <dbReference type="ARBA" id="ARBA00023274"/>
    </source>
</evidence>
<dbReference type="SUPFAM" id="SSF50104">
    <property type="entry name" value="Translation proteins SH3-like domain"/>
    <property type="match status" value="1"/>
</dbReference>
<dbReference type="Gene3D" id="2.30.30.30">
    <property type="match status" value="1"/>
</dbReference>
<organism evidence="3 4">
    <name type="scientific">Caminicella sporogenes DSM 14501</name>
    <dbReference type="NCBI Taxonomy" id="1121266"/>
    <lineage>
        <taxon>Bacteria</taxon>
        <taxon>Bacillati</taxon>
        <taxon>Bacillota</taxon>
        <taxon>Clostridia</taxon>
        <taxon>Peptostreptococcales</taxon>
        <taxon>Caminicellaceae</taxon>
        <taxon>Caminicella</taxon>
    </lineage>
</organism>
<dbReference type="AlphaFoldDB" id="A0A1M6TCG1"/>
<keyword evidence="2" id="KW-0687">Ribonucleoprotein</keyword>
<evidence type="ECO:0000256" key="1">
    <source>
        <dbReference type="ARBA" id="ARBA00022980"/>
    </source>
</evidence>
<evidence type="ECO:0000313" key="3">
    <source>
        <dbReference type="EMBL" id="SHK54685.1"/>
    </source>
</evidence>
<reference evidence="3 4" key="1">
    <citation type="submission" date="2016-11" db="EMBL/GenBank/DDBJ databases">
        <authorList>
            <person name="Jaros S."/>
            <person name="Januszkiewicz K."/>
            <person name="Wedrychowicz H."/>
        </authorList>
    </citation>
    <scope>NUCLEOTIDE SEQUENCE [LARGE SCALE GENOMIC DNA]</scope>
    <source>
        <strain evidence="3 4">DSM 14501</strain>
    </source>
</reference>
<dbReference type="InterPro" id="IPR041985">
    <property type="entry name" value="Ribosomal_eL14_KOW"/>
</dbReference>
<dbReference type="STRING" id="1121266.SAMN02745883_02308"/>
<dbReference type="RefSeq" id="WP_072968678.1">
    <property type="nucleotide sequence ID" value="NZ_FRAJ01000025.1"/>
</dbReference>
<gene>
    <name evidence="3" type="ORF">SAMN02745883_02308</name>
</gene>
<evidence type="ECO:0000313" key="4">
    <source>
        <dbReference type="Proteomes" id="UP000184082"/>
    </source>
</evidence>
<dbReference type="InterPro" id="IPR008991">
    <property type="entry name" value="Translation_prot_SH3-like_sf"/>
</dbReference>
<proteinExistence type="predicted"/>
<evidence type="ECO:0008006" key="5">
    <source>
        <dbReference type="Google" id="ProtNLM"/>
    </source>
</evidence>
<dbReference type="Proteomes" id="UP000184082">
    <property type="component" value="Unassembled WGS sequence"/>
</dbReference>